<dbReference type="Gene3D" id="1.10.8.260">
    <property type="entry name" value="HI0933 insert domain-like"/>
    <property type="match status" value="1"/>
</dbReference>
<evidence type="ECO:0000259" key="5">
    <source>
        <dbReference type="Pfam" id="PF22780"/>
    </source>
</evidence>
<dbReference type="Gene3D" id="3.50.50.60">
    <property type="entry name" value="FAD/NAD(P)-binding domain"/>
    <property type="match status" value="1"/>
</dbReference>
<dbReference type="InterPro" id="IPR057661">
    <property type="entry name" value="RsdA/BaiN/AoA(So)_Rossmann"/>
</dbReference>
<evidence type="ECO:0000256" key="3">
    <source>
        <dbReference type="ARBA" id="ARBA00022827"/>
    </source>
</evidence>
<dbReference type="InterPro" id="IPR023166">
    <property type="entry name" value="BaiN-like_dom_sf"/>
</dbReference>
<dbReference type="EMBL" id="JAMZEJ010000003">
    <property type="protein sequence ID" value="MCQ8240102.1"/>
    <property type="molecule type" value="Genomic_DNA"/>
</dbReference>
<keyword evidence="2" id="KW-0285">Flavoprotein</keyword>
<evidence type="ECO:0000313" key="6">
    <source>
        <dbReference type="EMBL" id="MCQ8240102.1"/>
    </source>
</evidence>
<feature type="domain" description="RsdA/BaiN/AoA(So)-like Rossmann fold-like" evidence="4">
    <location>
        <begin position="5"/>
        <end position="407"/>
    </location>
</feature>
<dbReference type="PRINTS" id="PR00368">
    <property type="entry name" value="FADPNR"/>
</dbReference>
<sequence length="421" mass="44350">MTSRHVAIVGAGPAGLFAAERIASAGHRVTVFDRMPSPARKLLMAGRGGLNLTHSEPLPVFLDRYRDARPWLEAAVATFGPSALQAWAASLGQPCFIGSSGRVFPEAMKASPLVRAWLKRLDGLGVALRMRYRLLELPGSGHLRLDTPEGERFVGADAVLLALGGGSWARLGSDGAWTRWSGLSPASLAPLAAANCGFRMQSTTGFPARYAGTPIKPVAVAFENERVRGELVVTRFGSSAGETGVGDGECGLEGGAIYALSGPIRRAIERDGRAVIRLDLRPGMSEAALCERLARLRPRESLSNALRKALRLPPVAVALLREAGVPDRAPAALAALLKAVPVVLVAPGPLDRAISTAGGLRREALDPGFMLRDRPGVFAAGEMLDWEAPTGGYLLQGCFATGLAAADGLLDWLRAGLNPPR</sequence>
<feature type="domain" description="RsdA/BaiN/AoA(So)-like insert" evidence="5">
    <location>
        <begin position="250"/>
        <end position="355"/>
    </location>
</feature>
<gene>
    <name evidence="6" type="ORF">NFI88_04515</name>
</gene>
<evidence type="ECO:0000256" key="1">
    <source>
        <dbReference type="ARBA" id="ARBA00001974"/>
    </source>
</evidence>
<dbReference type="SUPFAM" id="SSF51905">
    <property type="entry name" value="FAD/NAD(P)-binding domain"/>
    <property type="match status" value="1"/>
</dbReference>
<proteinExistence type="predicted"/>
<dbReference type="PANTHER" id="PTHR42887:SF1">
    <property type="entry name" value="BLR3961 PROTEIN"/>
    <property type="match status" value="1"/>
</dbReference>
<dbReference type="InterPro" id="IPR022460">
    <property type="entry name" value="Flavoprotein_PP4765"/>
</dbReference>
<evidence type="ECO:0000313" key="7">
    <source>
        <dbReference type="Proteomes" id="UP001524547"/>
    </source>
</evidence>
<dbReference type="InterPro" id="IPR004792">
    <property type="entry name" value="BaiN-like"/>
</dbReference>
<comment type="caution">
    <text evidence="6">The sequence shown here is derived from an EMBL/GenBank/DDBJ whole genome shotgun (WGS) entry which is preliminary data.</text>
</comment>
<dbReference type="RefSeq" id="WP_422918853.1">
    <property type="nucleotide sequence ID" value="NZ_JAMZEJ010000003.1"/>
</dbReference>
<dbReference type="NCBIfam" id="TIGR00275">
    <property type="entry name" value="aminoacetone oxidase family FAD-binding enzyme"/>
    <property type="match status" value="1"/>
</dbReference>
<keyword evidence="3" id="KW-0274">FAD</keyword>
<protein>
    <submittedName>
        <fullName evidence="6">TIGR03862 family flavoprotein</fullName>
    </submittedName>
</protein>
<accession>A0ABT1VVX8</accession>
<evidence type="ECO:0000256" key="2">
    <source>
        <dbReference type="ARBA" id="ARBA00022630"/>
    </source>
</evidence>
<comment type="cofactor">
    <cofactor evidence="1">
        <name>FAD</name>
        <dbReference type="ChEBI" id="CHEBI:57692"/>
    </cofactor>
</comment>
<dbReference type="Pfam" id="PF22780">
    <property type="entry name" value="HI0933_like_1st"/>
    <property type="match status" value="1"/>
</dbReference>
<dbReference type="Gene3D" id="2.40.30.10">
    <property type="entry name" value="Translation factors"/>
    <property type="match status" value="1"/>
</dbReference>
<dbReference type="PANTHER" id="PTHR42887">
    <property type="entry name" value="OS12G0638800 PROTEIN"/>
    <property type="match status" value="1"/>
</dbReference>
<reference evidence="6 7" key="1">
    <citation type="submission" date="2022-06" db="EMBL/GenBank/DDBJ databases">
        <title>Rhizosaccharibacter gen. nov. sp. nov. KSS12, endophytic bacteria isolated from sugarcane.</title>
        <authorList>
            <person name="Pitiwittayakul N."/>
        </authorList>
    </citation>
    <scope>NUCLEOTIDE SEQUENCE [LARGE SCALE GENOMIC DNA]</scope>
    <source>
        <strain evidence="6 7">KSS12</strain>
    </source>
</reference>
<dbReference type="InterPro" id="IPR055178">
    <property type="entry name" value="RsdA/BaiN/AoA(So)-like_dom"/>
</dbReference>
<keyword evidence="7" id="KW-1185">Reference proteome</keyword>
<dbReference type="SUPFAM" id="SSF160996">
    <property type="entry name" value="HI0933 insert domain-like"/>
    <property type="match status" value="1"/>
</dbReference>
<organism evidence="6 7">
    <name type="scientific">Rhizosaccharibacter radicis</name>
    <dbReference type="NCBI Taxonomy" id="2782605"/>
    <lineage>
        <taxon>Bacteria</taxon>
        <taxon>Pseudomonadati</taxon>
        <taxon>Pseudomonadota</taxon>
        <taxon>Alphaproteobacteria</taxon>
        <taxon>Acetobacterales</taxon>
        <taxon>Acetobacteraceae</taxon>
        <taxon>Rhizosaccharibacter</taxon>
    </lineage>
</organism>
<evidence type="ECO:0000259" key="4">
    <source>
        <dbReference type="Pfam" id="PF03486"/>
    </source>
</evidence>
<dbReference type="Pfam" id="PF03486">
    <property type="entry name" value="HI0933_like"/>
    <property type="match status" value="1"/>
</dbReference>
<dbReference type="NCBIfam" id="TIGR03862">
    <property type="entry name" value="flavo_PP4765"/>
    <property type="match status" value="1"/>
</dbReference>
<dbReference type="Proteomes" id="UP001524547">
    <property type="component" value="Unassembled WGS sequence"/>
</dbReference>
<dbReference type="InterPro" id="IPR036188">
    <property type="entry name" value="FAD/NAD-bd_sf"/>
</dbReference>
<name>A0ABT1VVX8_9PROT</name>